<gene>
    <name evidence="3" type="ORF">DFP98_13645</name>
</gene>
<dbReference type="RefSeq" id="WP_116064694.1">
    <property type="nucleotide sequence ID" value="NZ_QRDZ01000036.1"/>
</dbReference>
<dbReference type="EMBL" id="QRDZ01000036">
    <property type="protein sequence ID" value="RED57491.1"/>
    <property type="molecule type" value="Genomic_DNA"/>
</dbReference>
<feature type="compositionally biased region" description="Polar residues" evidence="1">
    <location>
        <begin position="301"/>
        <end position="318"/>
    </location>
</feature>
<feature type="region of interest" description="Disordered" evidence="1">
    <location>
        <begin position="293"/>
        <end position="318"/>
    </location>
</feature>
<protein>
    <submittedName>
        <fullName evidence="3">Uncharacterized protein</fullName>
    </submittedName>
</protein>
<accession>A0A3D9I732</accession>
<dbReference type="Gene3D" id="3.20.20.80">
    <property type="entry name" value="Glycosidases"/>
    <property type="match status" value="1"/>
</dbReference>
<organism evidence="3 4">
    <name type="scientific">Cohnella phaseoli</name>
    <dbReference type="NCBI Taxonomy" id="456490"/>
    <lineage>
        <taxon>Bacteria</taxon>
        <taxon>Bacillati</taxon>
        <taxon>Bacillota</taxon>
        <taxon>Bacilli</taxon>
        <taxon>Bacillales</taxon>
        <taxon>Paenibacillaceae</taxon>
        <taxon>Cohnella</taxon>
    </lineage>
</organism>
<reference evidence="3 4" key="1">
    <citation type="submission" date="2018-07" db="EMBL/GenBank/DDBJ databases">
        <title>Genomic Encyclopedia of Type Strains, Phase III (KMG-III): the genomes of soil and plant-associated and newly described type strains.</title>
        <authorList>
            <person name="Whitman W."/>
        </authorList>
    </citation>
    <scope>NUCLEOTIDE SEQUENCE [LARGE SCALE GENOMIC DNA]</scope>
    <source>
        <strain evidence="3 4">CECT 7287</strain>
    </source>
</reference>
<evidence type="ECO:0000256" key="1">
    <source>
        <dbReference type="SAM" id="MobiDB-lite"/>
    </source>
</evidence>
<feature type="signal peptide" evidence="2">
    <location>
        <begin position="1"/>
        <end position="28"/>
    </location>
</feature>
<keyword evidence="4" id="KW-1185">Reference proteome</keyword>
<proteinExistence type="predicted"/>
<evidence type="ECO:0000256" key="2">
    <source>
        <dbReference type="SAM" id="SignalP"/>
    </source>
</evidence>
<feature type="chain" id="PRO_5017624033" evidence="2">
    <location>
        <begin position="29"/>
        <end position="895"/>
    </location>
</feature>
<name>A0A3D9I732_9BACL</name>
<evidence type="ECO:0000313" key="4">
    <source>
        <dbReference type="Proteomes" id="UP000256977"/>
    </source>
</evidence>
<dbReference type="Proteomes" id="UP000256977">
    <property type="component" value="Unassembled WGS sequence"/>
</dbReference>
<keyword evidence="2" id="KW-0732">Signal</keyword>
<sequence>MAKWGQRALRLVLAGTLAAGTVPQAAGAAGGGKFEVGGFWQPPIYVGGDYNTSTHYANISGAHMDSIVGVRVPQGVTLDKAANESGIAASYANGIKLYVSDSGISGKSVYTAEDATALENALLPYKNDPRVKAITLKDEPAAWEMEGYANAYKKAKAFAPNLDVYVNLLPSYAGGAYVEGKPGKLFLSNSGARGSRSAVSSGNVLGQTFVVPTGMTLLHGIELTLDPSSVWSPSETLTLKLWDSPAKTTLLGQASLAGSGSASPWTYHPYFTLNAAVTPGAALYMELASNRDDGESGRRLSVSNEGAQQNGSYVTPTNRLGQTFKVPAGVTRIHGIDLFVDPNQWSSSETLTLKLWNGPAKTTLLGQASLTGGGAGASWGSFPYFALNAAVTPGSTYYMELTHDGGGDNSVGWVVRSDANLYADGAAYENGVGKAYDFFFRIYESTARLVVSNEGAQQNGSNVTPTHRLGQTFKVPAGVTKVHGIDLFIDPNQWDSSETLALKLWNGPAKTTLLGQASLTGNGAGAPWGSFPYFALNAAVTPDSTYYMELTHDGGGDNSVGWVIRSDTNLYADGEAYENGVGKAYDFFFRVYEAGETNGTSVLRSETNVYADGAAYENGGAKPYDLNYKLYANRDFNGTPYENYLDDWLEMSGADEIIADNYTFRNGYDEPSYFSDAEAIRSRALAHDASYGGFLLSLGLQNNQGQTVFRAPTLGEMRWNAYTYMTYGFKKLMWFTYWQPDPAGGEHFLDAPVDMQGNLTARYAQIQTLNSEMQHLGETLKDLTSVSVYHTGTTLPQGTQALPASFFVQPTDSSRSLVIGYFTHTSGRKYVMLTNRDYTNAATVDFVFNPKPATLTEISKATGLEVAVPGYVPATGGLTIALQPGEGRLFALPQP</sequence>
<dbReference type="OrthoDB" id="1550466at2"/>
<comment type="caution">
    <text evidence="3">The sequence shown here is derived from an EMBL/GenBank/DDBJ whole genome shotgun (WGS) entry which is preliminary data.</text>
</comment>
<evidence type="ECO:0000313" key="3">
    <source>
        <dbReference type="EMBL" id="RED57491.1"/>
    </source>
</evidence>
<dbReference type="AlphaFoldDB" id="A0A3D9I732"/>